<protein>
    <submittedName>
        <fullName evidence="2">Uncharacterized protein</fullName>
    </submittedName>
</protein>
<dbReference type="EMBL" id="JARKIE010000012">
    <property type="protein sequence ID" value="KAJ7703531.1"/>
    <property type="molecule type" value="Genomic_DNA"/>
</dbReference>
<dbReference type="AlphaFoldDB" id="A0AAD7GR77"/>
<reference evidence="2" key="1">
    <citation type="submission" date="2023-03" db="EMBL/GenBank/DDBJ databases">
        <title>Massive genome expansion in bonnet fungi (Mycena s.s.) driven by repeated elements and novel gene families across ecological guilds.</title>
        <authorList>
            <consortium name="Lawrence Berkeley National Laboratory"/>
            <person name="Harder C.B."/>
            <person name="Miyauchi S."/>
            <person name="Viragh M."/>
            <person name="Kuo A."/>
            <person name="Thoen E."/>
            <person name="Andreopoulos B."/>
            <person name="Lu D."/>
            <person name="Skrede I."/>
            <person name="Drula E."/>
            <person name="Henrissat B."/>
            <person name="Morin E."/>
            <person name="Kohler A."/>
            <person name="Barry K."/>
            <person name="LaButti K."/>
            <person name="Morin E."/>
            <person name="Salamov A."/>
            <person name="Lipzen A."/>
            <person name="Mereny Z."/>
            <person name="Hegedus B."/>
            <person name="Baldrian P."/>
            <person name="Stursova M."/>
            <person name="Weitz H."/>
            <person name="Taylor A."/>
            <person name="Grigoriev I.V."/>
            <person name="Nagy L.G."/>
            <person name="Martin F."/>
            <person name="Kauserud H."/>
        </authorList>
    </citation>
    <scope>NUCLEOTIDE SEQUENCE</scope>
    <source>
        <strain evidence="2">CBHHK067</strain>
    </source>
</reference>
<feature type="compositionally biased region" description="Low complexity" evidence="1">
    <location>
        <begin position="499"/>
        <end position="515"/>
    </location>
</feature>
<feature type="compositionally biased region" description="Acidic residues" evidence="1">
    <location>
        <begin position="415"/>
        <end position="437"/>
    </location>
</feature>
<feature type="region of interest" description="Disordered" evidence="1">
    <location>
        <begin position="1"/>
        <end position="57"/>
    </location>
</feature>
<organism evidence="2 3">
    <name type="scientific">Mycena rosella</name>
    <name type="common">Pink bonnet</name>
    <name type="synonym">Agaricus rosellus</name>
    <dbReference type="NCBI Taxonomy" id="1033263"/>
    <lineage>
        <taxon>Eukaryota</taxon>
        <taxon>Fungi</taxon>
        <taxon>Dikarya</taxon>
        <taxon>Basidiomycota</taxon>
        <taxon>Agaricomycotina</taxon>
        <taxon>Agaricomycetes</taxon>
        <taxon>Agaricomycetidae</taxon>
        <taxon>Agaricales</taxon>
        <taxon>Marasmiineae</taxon>
        <taxon>Mycenaceae</taxon>
        <taxon>Mycena</taxon>
    </lineage>
</organism>
<feature type="region of interest" description="Disordered" evidence="1">
    <location>
        <begin position="664"/>
        <end position="687"/>
    </location>
</feature>
<feature type="compositionally biased region" description="Basic and acidic residues" evidence="1">
    <location>
        <begin position="12"/>
        <end position="25"/>
    </location>
</feature>
<feature type="compositionally biased region" description="Pro residues" evidence="1">
    <location>
        <begin position="42"/>
        <end position="55"/>
    </location>
</feature>
<sequence length="687" mass="76619">MPRVDITLTPRTKREARPRLSRESRSTSATSSVATPVKVEPVPIPNTNPSAPPLSPLSWRHPDELSYIRGGPEWDDATIVHFIVAHTVGVPPRSPSTMEPWVHVQCADGSVVALPRTYRLPFLWVRKFQRTSLALVLGAHSAIRQREWDAAKFEILHIARLCATLLDSARAAAKLERSWRCASFDRALQRYWYDWLIMRDEFVRDFWREFGEEEYKGDVLKLSWANWVLRGHKGFTLTKAEVADGISVAEFMKGFVVDDETRTFQWIEDSTPSPHVMETELPLIDPIPLPLSRIQSTAPVQVQQPTCPFEHEPAASQSPSASNSPTPRPAEEHSDVRMSVRSESVLGRRSSNARFVAEIHLEAAYNMAVDTLTKMASPPPGCTLFRGHPDMVGGILSRGESPESEQMHSRQGSLSEEEGSWSEQDQLESEDEDEDDKMEGIDAAPANDTVQPGELEDQLDLDDDDDEELQLMYPSSPENVRAPVSHTTVASRSPDIARRLPSNSPSRSSSTIPPISTARFFSSAPFLQPPKAHFPDEQVCQMTRSPRRALVEIAADPGMFTRATQMWSDEMRALRAEVGLLRAELQRVPSGRPHPSMDPELPQRRARTTDPLAMQSNAGWSHPLQHLIAGESKPAPMDVDLYPSGSGVFEGGAAAWTTQKYLREGDAEPLPPRSRKFSSTARFGARV</sequence>
<gene>
    <name evidence="2" type="ORF">B0H17DRAFT_1194065</name>
</gene>
<accession>A0AAD7GR77</accession>
<evidence type="ECO:0000313" key="3">
    <source>
        <dbReference type="Proteomes" id="UP001221757"/>
    </source>
</evidence>
<feature type="compositionally biased region" description="Low complexity" evidence="1">
    <location>
        <begin position="26"/>
        <end position="35"/>
    </location>
</feature>
<feature type="compositionally biased region" description="Basic and acidic residues" evidence="1">
    <location>
        <begin position="329"/>
        <end position="340"/>
    </location>
</feature>
<dbReference type="Proteomes" id="UP001221757">
    <property type="component" value="Unassembled WGS sequence"/>
</dbReference>
<feature type="region of interest" description="Disordered" evidence="1">
    <location>
        <begin position="473"/>
        <end position="515"/>
    </location>
</feature>
<feature type="region of interest" description="Disordered" evidence="1">
    <location>
        <begin position="309"/>
        <end position="349"/>
    </location>
</feature>
<evidence type="ECO:0000256" key="1">
    <source>
        <dbReference type="SAM" id="MobiDB-lite"/>
    </source>
</evidence>
<keyword evidence="3" id="KW-1185">Reference proteome</keyword>
<feature type="region of interest" description="Disordered" evidence="1">
    <location>
        <begin position="378"/>
        <end position="460"/>
    </location>
</feature>
<proteinExistence type="predicted"/>
<name>A0AAD7GR77_MYCRO</name>
<evidence type="ECO:0000313" key="2">
    <source>
        <dbReference type="EMBL" id="KAJ7703531.1"/>
    </source>
</evidence>
<feature type="compositionally biased region" description="Low complexity" evidence="1">
    <location>
        <begin position="314"/>
        <end position="325"/>
    </location>
</feature>
<comment type="caution">
    <text evidence="2">The sequence shown here is derived from an EMBL/GenBank/DDBJ whole genome shotgun (WGS) entry which is preliminary data.</text>
</comment>